<dbReference type="Pfam" id="PF03007">
    <property type="entry name" value="WS_DGAT_cat"/>
    <property type="match status" value="1"/>
</dbReference>
<evidence type="ECO:0000256" key="5">
    <source>
        <dbReference type="ARBA" id="ARBA00022516"/>
    </source>
</evidence>
<feature type="domain" description="O-acyltransferase WSD1-like N-terminal" evidence="12">
    <location>
        <begin position="4"/>
        <end position="268"/>
    </location>
</feature>
<dbReference type="EC" id="2.3.1.20" evidence="4 11"/>
<keyword evidence="15" id="KW-1185">Reference proteome</keyword>
<dbReference type="AlphaFoldDB" id="A0A7D6V574"/>
<evidence type="ECO:0000259" key="13">
    <source>
        <dbReference type="Pfam" id="PF06974"/>
    </source>
</evidence>
<gene>
    <name evidence="14" type="ORF">H0264_19695</name>
</gene>
<comment type="pathway">
    <text evidence="1 11">Glycerolipid metabolism; triacylglycerol biosynthesis.</text>
</comment>
<evidence type="ECO:0000256" key="6">
    <source>
        <dbReference type="ARBA" id="ARBA00022679"/>
    </source>
</evidence>
<sequence length="467" mass="51346">MERLTGLDASFLYLETDTQLLHVCALLIVDPAADGVEFDFDTFKDELGRRLHLIPAMTRRLHNVPFNLDHPVWQQDPDFDLGYHVRRTTLPEPGGRRELADVTAEIAGRPLDRRHPLWEMWVVEGLPHGKVAVISKYHHAIVDGITGTNMMMHLCDLEPGVSYPPPAETTSTPDEPNDLLLAGEALLKLPGKLGLVGMVPKTIGILGGLVQRRRNAGGTRGMPLPFTAPRTMFNRAITPHRAVSFVQTDLADIKEIKTAFGIKVNDVVLAVVGGALRSYLELHDSLPETSLMASVPVSTHETSRHEEGTNKVSTIFARLHTEIADPVARLLAIAEDNRGAKEEHNLIGADFLQDWAKYAPPNTFQLAARAYSSLKLAERHPVVHNLVVSNVPGPNFPMYFLGVRVSSMYPFGPVFHGAGLTATVISTNGNLDFGFIACRELVPDVEKIADAVPEVITELLKAAREKH</sequence>
<evidence type="ECO:0000256" key="1">
    <source>
        <dbReference type="ARBA" id="ARBA00004771"/>
    </source>
</evidence>
<feature type="domain" description="O-acyltransferase WSD1 C-terminal" evidence="13">
    <location>
        <begin position="310"/>
        <end position="459"/>
    </location>
</feature>
<evidence type="ECO:0000256" key="4">
    <source>
        <dbReference type="ARBA" id="ARBA00013244"/>
    </source>
</evidence>
<dbReference type="GO" id="GO:0001666">
    <property type="term" value="P:response to hypoxia"/>
    <property type="evidence" value="ECO:0007669"/>
    <property type="project" value="TreeGrafter"/>
</dbReference>
<dbReference type="GO" id="GO:0005886">
    <property type="term" value="C:plasma membrane"/>
    <property type="evidence" value="ECO:0007669"/>
    <property type="project" value="TreeGrafter"/>
</dbReference>
<dbReference type="GO" id="GO:0019432">
    <property type="term" value="P:triglyceride biosynthetic process"/>
    <property type="evidence" value="ECO:0007669"/>
    <property type="project" value="UniProtKB-UniPathway"/>
</dbReference>
<organism evidence="14 15">
    <name type="scientific">Nocardia huaxiensis</name>
    <dbReference type="NCBI Taxonomy" id="2755382"/>
    <lineage>
        <taxon>Bacteria</taxon>
        <taxon>Bacillati</taxon>
        <taxon>Actinomycetota</taxon>
        <taxon>Actinomycetes</taxon>
        <taxon>Mycobacteriales</taxon>
        <taxon>Nocardiaceae</taxon>
        <taxon>Nocardia</taxon>
    </lineage>
</organism>
<evidence type="ECO:0000313" key="15">
    <source>
        <dbReference type="Proteomes" id="UP000515512"/>
    </source>
</evidence>
<dbReference type="RefSeq" id="WP_181578900.1">
    <property type="nucleotide sequence ID" value="NZ_CP059399.1"/>
</dbReference>
<name>A0A7D6V574_9NOCA</name>
<dbReference type="GO" id="GO:0051701">
    <property type="term" value="P:biological process involved in interaction with host"/>
    <property type="evidence" value="ECO:0007669"/>
    <property type="project" value="TreeGrafter"/>
</dbReference>
<comment type="catalytic activity">
    <reaction evidence="10 11">
        <text>an acyl-CoA + a 1,2-diacyl-sn-glycerol = a triacyl-sn-glycerol + CoA</text>
        <dbReference type="Rhea" id="RHEA:10868"/>
        <dbReference type="ChEBI" id="CHEBI:17815"/>
        <dbReference type="ChEBI" id="CHEBI:57287"/>
        <dbReference type="ChEBI" id="CHEBI:58342"/>
        <dbReference type="ChEBI" id="CHEBI:64615"/>
        <dbReference type="EC" id="2.3.1.20"/>
    </reaction>
</comment>
<comment type="pathway">
    <text evidence="2">Lipid metabolism.</text>
</comment>
<comment type="similarity">
    <text evidence="3 11">Belongs to the long-chain O-acyltransferase family.</text>
</comment>
<keyword evidence="8 11" id="KW-0443">Lipid metabolism</keyword>
<dbReference type="NCBIfam" id="TIGR02946">
    <property type="entry name" value="acyl_WS_DGAT"/>
    <property type="match status" value="1"/>
</dbReference>
<evidence type="ECO:0000256" key="3">
    <source>
        <dbReference type="ARBA" id="ARBA00009587"/>
    </source>
</evidence>
<evidence type="ECO:0000256" key="2">
    <source>
        <dbReference type="ARBA" id="ARBA00005189"/>
    </source>
</evidence>
<dbReference type="InterPro" id="IPR004255">
    <property type="entry name" value="O-acyltransferase_WSD1_N"/>
</dbReference>
<keyword evidence="5 11" id="KW-0444">Lipid biosynthesis</keyword>
<evidence type="ECO:0000259" key="12">
    <source>
        <dbReference type="Pfam" id="PF03007"/>
    </source>
</evidence>
<evidence type="ECO:0000256" key="10">
    <source>
        <dbReference type="ARBA" id="ARBA00048109"/>
    </source>
</evidence>
<dbReference type="UniPathway" id="UPA00282"/>
<dbReference type="PANTHER" id="PTHR31650:SF1">
    <property type="entry name" value="WAX ESTER SYNTHASE_DIACYLGLYCEROL ACYLTRANSFERASE 4-RELATED"/>
    <property type="match status" value="1"/>
</dbReference>
<dbReference type="EMBL" id="CP059399">
    <property type="protein sequence ID" value="QLY27692.1"/>
    <property type="molecule type" value="Genomic_DNA"/>
</dbReference>
<evidence type="ECO:0000256" key="8">
    <source>
        <dbReference type="ARBA" id="ARBA00023098"/>
    </source>
</evidence>
<dbReference type="InterPro" id="IPR014292">
    <property type="entry name" value="Acyl_transf_WS/DGAT"/>
</dbReference>
<evidence type="ECO:0000256" key="9">
    <source>
        <dbReference type="ARBA" id="ARBA00023315"/>
    </source>
</evidence>
<reference evidence="14 15" key="1">
    <citation type="submission" date="2020-07" db="EMBL/GenBank/DDBJ databases">
        <authorList>
            <person name="Zhuang K."/>
            <person name="Ran Y."/>
        </authorList>
    </citation>
    <scope>NUCLEOTIDE SEQUENCE [LARGE SCALE GENOMIC DNA]</scope>
    <source>
        <strain evidence="14 15">WCH-YHL-001</strain>
    </source>
</reference>
<dbReference type="Proteomes" id="UP000515512">
    <property type="component" value="Chromosome"/>
</dbReference>
<keyword evidence="6 11" id="KW-0808">Transferase</keyword>
<evidence type="ECO:0000256" key="7">
    <source>
        <dbReference type="ARBA" id="ARBA00022798"/>
    </source>
</evidence>
<evidence type="ECO:0000313" key="14">
    <source>
        <dbReference type="EMBL" id="QLY27692.1"/>
    </source>
</evidence>
<dbReference type="InterPro" id="IPR009721">
    <property type="entry name" value="O-acyltransferase_WSD1_C"/>
</dbReference>
<dbReference type="Pfam" id="PF06974">
    <property type="entry name" value="WS_DGAT_C"/>
    <property type="match status" value="1"/>
</dbReference>
<accession>A0A7D6V574</accession>
<dbReference type="InterPro" id="IPR045034">
    <property type="entry name" value="O-acyltransferase_WSD1-like"/>
</dbReference>
<dbReference type="KEGG" id="nhu:H0264_19695"/>
<dbReference type="GO" id="GO:0004144">
    <property type="term" value="F:diacylglycerol O-acyltransferase activity"/>
    <property type="evidence" value="ECO:0007669"/>
    <property type="project" value="UniProtKB-EC"/>
</dbReference>
<protein>
    <recommendedName>
        <fullName evidence="4 11">Diacylglycerol O-acyltransferase</fullName>
        <ecNumber evidence="4 11">2.3.1.20</ecNumber>
    </recommendedName>
</protein>
<dbReference type="SUPFAM" id="SSF52777">
    <property type="entry name" value="CoA-dependent acyltransferases"/>
    <property type="match status" value="2"/>
</dbReference>
<proteinExistence type="inferred from homology"/>
<evidence type="ECO:0000256" key="11">
    <source>
        <dbReference type="RuleBase" id="RU361241"/>
    </source>
</evidence>
<keyword evidence="7 11" id="KW-0319">Glycerol metabolism</keyword>
<dbReference type="GO" id="GO:0006071">
    <property type="term" value="P:glycerol metabolic process"/>
    <property type="evidence" value="ECO:0007669"/>
    <property type="project" value="UniProtKB-KW"/>
</dbReference>
<keyword evidence="9 11" id="KW-0012">Acyltransferase</keyword>
<dbReference type="GO" id="GO:0071731">
    <property type="term" value="P:response to nitric oxide"/>
    <property type="evidence" value="ECO:0007669"/>
    <property type="project" value="TreeGrafter"/>
</dbReference>
<dbReference type="PANTHER" id="PTHR31650">
    <property type="entry name" value="O-ACYLTRANSFERASE (WSD1-LIKE) FAMILY PROTEIN"/>
    <property type="match status" value="1"/>
</dbReference>